<proteinExistence type="predicted"/>
<sequence length="100" mass="11166">MTNHDYAVHRIKDDVWLHNDPTESEASWERYPEDASVYATRDEALYSAAACGLVLDDPDRGVFTPVDGIEIVAIAWETDEDAIPDDIDRELDAEEGTRGA</sequence>
<organism evidence="1 2">
    <name type="scientific">Bifidobacterium castoris</name>
    <dbReference type="NCBI Taxonomy" id="2306972"/>
    <lineage>
        <taxon>Bacteria</taxon>
        <taxon>Bacillati</taxon>
        <taxon>Actinomycetota</taxon>
        <taxon>Actinomycetes</taxon>
        <taxon>Bifidobacteriales</taxon>
        <taxon>Bifidobacteriaceae</taxon>
        <taxon>Bifidobacterium</taxon>
    </lineage>
</organism>
<dbReference type="Proteomes" id="UP000288052">
    <property type="component" value="Unassembled WGS sequence"/>
</dbReference>
<reference evidence="1 2" key="1">
    <citation type="submission" date="2018-09" db="EMBL/GenBank/DDBJ databases">
        <title>Characterization of the phylogenetic diversity of five novel species belonging to the genus Bifidobacterium.</title>
        <authorList>
            <person name="Lugli G.A."/>
            <person name="Duranti S."/>
            <person name="Milani C."/>
        </authorList>
    </citation>
    <scope>NUCLEOTIDE SEQUENCE [LARGE SCALE GENOMIC DNA]</scope>
    <source>
        <strain evidence="1 2">2020B</strain>
    </source>
</reference>
<protein>
    <submittedName>
        <fullName evidence="1">Uncharacterized protein</fullName>
    </submittedName>
</protein>
<keyword evidence="2" id="KW-1185">Reference proteome</keyword>
<evidence type="ECO:0000313" key="2">
    <source>
        <dbReference type="Proteomes" id="UP000288052"/>
    </source>
</evidence>
<dbReference type="RefSeq" id="WP_126031346.1">
    <property type="nucleotide sequence ID" value="NZ_QXGI01000001.1"/>
</dbReference>
<name>A0A430FAG7_9BIFI</name>
<dbReference type="EMBL" id="QXGI01000001">
    <property type="protein sequence ID" value="RSX49840.1"/>
    <property type="molecule type" value="Genomic_DNA"/>
</dbReference>
<gene>
    <name evidence="1" type="ORF">D2E22_0301</name>
</gene>
<accession>A0A430FAG7</accession>
<evidence type="ECO:0000313" key="1">
    <source>
        <dbReference type="EMBL" id="RSX49840.1"/>
    </source>
</evidence>
<dbReference type="AlphaFoldDB" id="A0A430FAG7"/>
<comment type="caution">
    <text evidence="1">The sequence shown here is derived from an EMBL/GenBank/DDBJ whole genome shotgun (WGS) entry which is preliminary data.</text>
</comment>